<dbReference type="Proteomes" id="UP000241462">
    <property type="component" value="Unassembled WGS sequence"/>
</dbReference>
<dbReference type="EMBL" id="KZ678582">
    <property type="protein sequence ID" value="PSR78970.1"/>
    <property type="molecule type" value="Genomic_DNA"/>
</dbReference>
<reference evidence="1 2" key="1">
    <citation type="journal article" date="2018" name="Mycol. Prog.">
        <title>Coniella lustricola, a new species from submerged detritus.</title>
        <authorList>
            <person name="Raudabaugh D.B."/>
            <person name="Iturriaga T."/>
            <person name="Carver A."/>
            <person name="Mondo S."/>
            <person name="Pangilinan J."/>
            <person name="Lipzen A."/>
            <person name="He G."/>
            <person name="Amirebrahimi M."/>
            <person name="Grigoriev I.V."/>
            <person name="Miller A.N."/>
        </authorList>
    </citation>
    <scope>NUCLEOTIDE SEQUENCE [LARGE SCALE GENOMIC DNA]</scope>
    <source>
        <strain evidence="1 2">B22-T-1</strain>
    </source>
</reference>
<evidence type="ECO:0000313" key="2">
    <source>
        <dbReference type="Proteomes" id="UP000241462"/>
    </source>
</evidence>
<dbReference type="InParanoid" id="A0A2T2ZXK9"/>
<name>A0A2T2ZXK9_9PEZI</name>
<keyword evidence="2" id="KW-1185">Reference proteome</keyword>
<accession>A0A2T2ZXK9</accession>
<proteinExistence type="predicted"/>
<sequence>MDYINKRCRQYCRYSMQVSLSPSPSAVPHETIYRCRLCSRPPDSFLPYYYCESLHYQVTTHIQRHRVLEIKQTGRTNGPVPSTRAASCSSSLFSKATEGRGLVIHPLTQLIGHLSFLSRSGQDAAPLIRSSPAKQPQSTSKRADYHANKPACLSLCEYVHSYIYIHI</sequence>
<gene>
    <name evidence="1" type="ORF">BD289DRAFT_108913</name>
</gene>
<organism evidence="1 2">
    <name type="scientific">Coniella lustricola</name>
    <dbReference type="NCBI Taxonomy" id="2025994"/>
    <lineage>
        <taxon>Eukaryota</taxon>
        <taxon>Fungi</taxon>
        <taxon>Dikarya</taxon>
        <taxon>Ascomycota</taxon>
        <taxon>Pezizomycotina</taxon>
        <taxon>Sordariomycetes</taxon>
        <taxon>Sordariomycetidae</taxon>
        <taxon>Diaporthales</taxon>
        <taxon>Schizoparmaceae</taxon>
        <taxon>Coniella</taxon>
    </lineage>
</organism>
<evidence type="ECO:0000313" key="1">
    <source>
        <dbReference type="EMBL" id="PSR78970.1"/>
    </source>
</evidence>
<protein>
    <submittedName>
        <fullName evidence="1">Uncharacterized protein</fullName>
    </submittedName>
</protein>
<dbReference type="AlphaFoldDB" id="A0A2T2ZXK9"/>